<dbReference type="InterPro" id="IPR006594">
    <property type="entry name" value="LisH"/>
</dbReference>
<keyword evidence="4" id="KW-0539">Nucleus</keyword>
<proteinExistence type="predicted"/>
<dbReference type="GO" id="GO:0006357">
    <property type="term" value="P:regulation of transcription by RNA polymerase II"/>
    <property type="evidence" value="ECO:0007669"/>
    <property type="project" value="TreeGrafter"/>
</dbReference>
<keyword evidence="6" id="KW-0472">Membrane</keyword>
<keyword evidence="3" id="KW-0677">Repeat</keyword>
<dbReference type="Gene3D" id="1.20.960.30">
    <property type="match status" value="1"/>
</dbReference>
<accession>A0AAV6XUM5</accession>
<comment type="subcellular location">
    <subcellularLocation>
        <location evidence="1">Nucleus</location>
    </subcellularLocation>
</comment>
<gene>
    <name evidence="7" type="ORF">BUALT_Bualt04G0105600</name>
</gene>
<sequence length="311" mass="35786">MASITSVELNYIILRYLKESGFTHTAFAFNHEAGFNKSPIDCNLVPPEALVKLVQKGLQYKEMEANLTNIETNVDKDFSFLQPMDLITKDVHELQKILRDDKKNLQEARGKELRKEEGAHCLIKNKEGKNKPRNDLEKQNSARVGKERVEKGTKRIRKGYEVQNTDFESSCIFCRFLHCCLVALSTYSSEPIHLPWLTAQNLDCQKDMKMAILESHRLLMWSPYMNLPCLCSNFMFAAGTGIVVGILKMATYGIFQLWKCFRDDKTLLEQKGFSFYAWWEASSMRLSGRKSGTNMEILPQSAKHNMHHPSF</sequence>
<dbReference type="EMBL" id="WHWC01000004">
    <property type="protein sequence ID" value="KAG8384316.1"/>
    <property type="molecule type" value="Genomic_DNA"/>
</dbReference>
<evidence type="ECO:0000313" key="7">
    <source>
        <dbReference type="EMBL" id="KAG8384316.1"/>
    </source>
</evidence>
<dbReference type="SMART" id="SM00667">
    <property type="entry name" value="LisH"/>
    <property type="match status" value="1"/>
</dbReference>
<evidence type="ECO:0000256" key="4">
    <source>
        <dbReference type="ARBA" id="ARBA00023242"/>
    </source>
</evidence>
<name>A0AAV6XUM5_9LAMI</name>
<comment type="caution">
    <text evidence="7">The sequence shown here is derived from an EMBL/GenBank/DDBJ whole genome shotgun (WGS) entry which is preliminary data.</text>
</comment>
<dbReference type="PROSITE" id="PS50896">
    <property type="entry name" value="LISH"/>
    <property type="match status" value="1"/>
</dbReference>
<keyword evidence="8" id="KW-1185">Reference proteome</keyword>
<evidence type="ECO:0008006" key="9">
    <source>
        <dbReference type="Google" id="ProtNLM"/>
    </source>
</evidence>
<feature type="transmembrane region" description="Helical" evidence="6">
    <location>
        <begin position="234"/>
        <end position="255"/>
    </location>
</feature>
<evidence type="ECO:0000313" key="8">
    <source>
        <dbReference type="Proteomes" id="UP000826271"/>
    </source>
</evidence>
<dbReference type="AlphaFoldDB" id="A0AAV6XUM5"/>
<keyword evidence="2" id="KW-0853">WD repeat</keyword>
<dbReference type="Proteomes" id="UP000826271">
    <property type="component" value="Unassembled WGS sequence"/>
</dbReference>
<evidence type="ECO:0000256" key="6">
    <source>
        <dbReference type="SAM" id="Phobius"/>
    </source>
</evidence>
<dbReference type="InterPro" id="IPR045183">
    <property type="entry name" value="Ebi-like"/>
</dbReference>
<organism evidence="7 8">
    <name type="scientific">Buddleja alternifolia</name>
    <dbReference type="NCBI Taxonomy" id="168488"/>
    <lineage>
        <taxon>Eukaryota</taxon>
        <taxon>Viridiplantae</taxon>
        <taxon>Streptophyta</taxon>
        <taxon>Embryophyta</taxon>
        <taxon>Tracheophyta</taxon>
        <taxon>Spermatophyta</taxon>
        <taxon>Magnoliopsida</taxon>
        <taxon>eudicotyledons</taxon>
        <taxon>Gunneridae</taxon>
        <taxon>Pentapetalae</taxon>
        <taxon>asterids</taxon>
        <taxon>lamiids</taxon>
        <taxon>Lamiales</taxon>
        <taxon>Scrophulariaceae</taxon>
        <taxon>Buddlejeae</taxon>
        <taxon>Buddleja</taxon>
    </lineage>
</organism>
<dbReference type="GO" id="GO:0003714">
    <property type="term" value="F:transcription corepressor activity"/>
    <property type="evidence" value="ECO:0007669"/>
    <property type="project" value="InterPro"/>
</dbReference>
<feature type="region of interest" description="Disordered" evidence="5">
    <location>
        <begin position="122"/>
        <end position="150"/>
    </location>
</feature>
<evidence type="ECO:0000256" key="2">
    <source>
        <dbReference type="ARBA" id="ARBA00022574"/>
    </source>
</evidence>
<dbReference type="PANTHER" id="PTHR22846">
    <property type="entry name" value="WD40 REPEAT PROTEIN"/>
    <property type="match status" value="1"/>
</dbReference>
<protein>
    <recommendedName>
        <fullName evidence="9">LisH domain-containing protein</fullName>
    </recommendedName>
</protein>
<dbReference type="GO" id="GO:0000118">
    <property type="term" value="C:histone deacetylase complex"/>
    <property type="evidence" value="ECO:0007669"/>
    <property type="project" value="TreeGrafter"/>
</dbReference>
<evidence type="ECO:0000256" key="5">
    <source>
        <dbReference type="SAM" id="MobiDB-lite"/>
    </source>
</evidence>
<evidence type="ECO:0000256" key="3">
    <source>
        <dbReference type="ARBA" id="ARBA00022737"/>
    </source>
</evidence>
<dbReference type="PANTHER" id="PTHR22846:SF2">
    <property type="entry name" value="F-BOX-LIKE_WD REPEAT-CONTAINING PROTEIN EBI"/>
    <property type="match status" value="1"/>
</dbReference>
<dbReference type="FunFam" id="1.20.960.30:FF:000001">
    <property type="entry name" value="F-box-like/WD repeat-containing protein TBL1XR1"/>
    <property type="match status" value="1"/>
</dbReference>
<keyword evidence="6" id="KW-0812">Transmembrane</keyword>
<keyword evidence="6" id="KW-1133">Transmembrane helix</keyword>
<evidence type="ECO:0000256" key="1">
    <source>
        <dbReference type="ARBA" id="ARBA00004123"/>
    </source>
</evidence>
<dbReference type="Pfam" id="PF08513">
    <property type="entry name" value="LisH"/>
    <property type="match status" value="1"/>
</dbReference>
<reference evidence="7" key="1">
    <citation type="submission" date="2019-10" db="EMBL/GenBank/DDBJ databases">
        <authorList>
            <person name="Zhang R."/>
            <person name="Pan Y."/>
            <person name="Wang J."/>
            <person name="Ma R."/>
            <person name="Yu S."/>
        </authorList>
    </citation>
    <scope>NUCLEOTIDE SEQUENCE</scope>
    <source>
        <strain evidence="7">LA-IB0</strain>
        <tissue evidence="7">Leaf</tissue>
    </source>
</reference>